<reference evidence="1 2" key="1">
    <citation type="submission" date="2021-02" db="EMBL/GenBank/DDBJ databases">
        <title>Leishmania (Mundinia) enrietti genome sequencing and assembly.</title>
        <authorList>
            <person name="Almutairi H."/>
            <person name="Gatherer D."/>
        </authorList>
    </citation>
    <scope>NUCLEOTIDE SEQUENCE [LARGE SCALE GENOMIC DNA]</scope>
    <source>
        <strain evidence="1">CUR178</strain>
    </source>
</reference>
<comment type="caution">
    <text evidence="1">The sequence shown here is derived from an EMBL/GenBank/DDBJ whole genome shotgun (WGS) entry which is preliminary data.</text>
</comment>
<dbReference type="KEGG" id="lenr:94170162"/>
<protein>
    <submittedName>
        <fullName evidence="1">Uncharacterized protein</fullName>
    </submittedName>
</protein>
<keyword evidence="2" id="KW-1185">Reference proteome</keyword>
<name>A0A836GDJ2_LEIEN</name>
<dbReference type="Proteomes" id="UP000674179">
    <property type="component" value="Chromosome 30"/>
</dbReference>
<organism evidence="1 2">
    <name type="scientific">Leishmania enriettii</name>
    <dbReference type="NCBI Taxonomy" id="5663"/>
    <lineage>
        <taxon>Eukaryota</taxon>
        <taxon>Discoba</taxon>
        <taxon>Euglenozoa</taxon>
        <taxon>Kinetoplastea</taxon>
        <taxon>Metakinetoplastina</taxon>
        <taxon>Trypanosomatida</taxon>
        <taxon>Trypanosomatidae</taxon>
        <taxon>Leishmaniinae</taxon>
        <taxon>Leishmania</taxon>
    </lineage>
</organism>
<evidence type="ECO:0000313" key="2">
    <source>
        <dbReference type="Proteomes" id="UP000674179"/>
    </source>
</evidence>
<dbReference type="GeneID" id="94170162"/>
<gene>
    <name evidence="1" type="ORF">CUR178_02912</name>
</gene>
<sequence length="131" mass="14887">MTADDMEVLMPHKPLLRVRSRSHCERLNTILDFTRSLRLRRVLTITRRSLPFPFPELVELQRPLALALLRSAAAELVPASMANVIDSLATARGFRLADLSAHQRCFSVDFPHMFFLFHTLDGDSDCAALLR</sequence>
<accession>A0A836GDJ2</accession>
<dbReference type="EMBL" id="JAFHKP010000030">
    <property type="protein sequence ID" value="KAG5472996.1"/>
    <property type="molecule type" value="Genomic_DNA"/>
</dbReference>
<dbReference type="RefSeq" id="XP_067690755.1">
    <property type="nucleotide sequence ID" value="XM_067834652.1"/>
</dbReference>
<dbReference type="AlphaFoldDB" id="A0A836GDJ2"/>
<proteinExistence type="predicted"/>
<evidence type="ECO:0000313" key="1">
    <source>
        <dbReference type="EMBL" id="KAG5472996.1"/>
    </source>
</evidence>